<accession>A0ABV6AEN0</accession>
<keyword evidence="3" id="KW-1185">Reference proteome</keyword>
<reference evidence="2 3" key="1">
    <citation type="submission" date="2024-09" db="EMBL/GenBank/DDBJ databases">
        <authorList>
            <person name="Sun Q."/>
            <person name="Mori K."/>
        </authorList>
    </citation>
    <scope>NUCLEOTIDE SEQUENCE [LARGE SCALE GENOMIC DNA]</scope>
    <source>
        <strain evidence="2 3">TBRC 4938</strain>
    </source>
</reference>
<evidence type="ECO:0000313" key="2">
    <source>
        <dbReference type="EMBL" id="MFB9949076.1"/>
    </source>
</evidence>
<evidence type="ECO:0000259" key="1">
    <source>
        <dbReference type="Pfam" id="PF01261"/>
    </source>
</evidence>
<dbReference type="EMBL" id="JBHMAA010000011">
    <property type="protein sequence ID" value="MFB9949076.1"/>
    <property type="molecule type" value="Genomic_DNA"/>
</dbReference>
<dbReference type="PANTHER" id="PTHR12110">
    <property type="entry name" value="HYDROXYPYRUVATE ISOMERASE"/>
    <property type="match status" value="1"/>
</dbReference>
<dbReference type="Proteomes" id="UP001589692">
    <property type="component" value="Unassembled WGS sequence"/>
</dbReference>
<dbReference type="Gene3D" id="3.20.20.150">
    <property type="entry name" value="Divalent-metal-dependent TIM barrel enzymes"/>
    <property type="match status" value="1"/>
</dbReference>
<gene>
    <name evidence="2" type="ORF">ACFFP0_09475</name>
</gene>
<keyword evidence="2" id="KW-0413">Isomerase</keyword>
<dbReference type="InterPro" id="IPR036237">
    <property type="entry name" value="Xyl_isomerase-like_sf"/>
</dbReference>
<organism evidence="2 3">
    <name type="scientific">Rhizobium puerariae</name>
    <dbReference type="NCBI Taxonomy" id="1585791"/>
    <lineage>
        <taxon>Bacteria</taxon>
        <taxon>Pseudomonadati</taxon>
        <taxon>Pseudomonadota</taxon>
        <taxon>Alphaproteobacteria</taxon>
        <taxon>Hyphomicrobiales</taxon>
        <taxon>Rhizobiaceae</taxon>
        <taxon>Rhizobium/Agrobacterium group</taxon>
        <taxon>Rhizobium</taxon>
    </lineage>
</organism>
<dbReference type="PANTHER" id="PTHR12110:SF21">
    <property type="entry name" value="XYLOSE ISOMERASE-LIKE TIM BARREL DOMAIN-CONTAINING PROTEIN"/>
    <property type="match status" value="1"/>
</dbReference>
<feature type="domain" description="Xylose isomerase-like TIM barrel" evidence="1">
    <location>
        <begin position="22"/>
        <end position="253"/>
    </location>
</feature>
<protein>
    <submittedName>
        <fullName evidence="2">Sugar phosphate isomerase/epimerase family protein</fullName>
    </submittedName>
</protein>
<evidence type="ECO:0000313" key="3">
    <source>
        <dbReference type="Proteomes" id="UP001589692"/>
    </source>
</evidence>
<name>A0ABV6AEN0_9HYPH</name>
<dbReference type="InterPro" id="IPR050312">
    <property type="entry name" value="IolE/XylAMocC-like"/>
</dbReference>
<dbReference type="Pfam" id="PF01261">
    <property type="entry name" value="AP_endonuc_2"/>
    <property type="match status" value="1"/>
</dbReference>
<sequence length="289" mass="32486">MRLSICTISFRHHLMSIDEMAAWARSAGFQGIELWGVHARNLASGPERNGAWLADHGLTVPMISDYLPLDADARLLRQRTIELCNLARTWKASKIRTFAGGTASGLTSAGERRLIADRLRDICDVTASYGIHLLAETHPNTLADEAASTLRLIEEVDHPFFAINFDALHVWEAGDDPVAMRERMGSAIRHYHLKNVRQRKHLTVFEPANVYAPGGDRNGMVPLFEGALDYSHFLSDLAEDPDAEASLEWFGNNCLETLRSDLIEVQRVIARQRRDTPNRHSFETGRLDF</sequence>
<comment type="caution">
    <text evidence="2">The sequence shown here is derived from an EMBL/GenBank/DDBJ whole genome shotgun (WGS) entry which is preliminary data.</text>
</comment>
<dbReference type="InterPro" id="IPR013022">
    <property type="entry name" value="Xyl_isomerase-like_TIM-brl"/>
</dbReference>
<proteinExistence type="predicted"/>
<dbReference type="RefSeq" id="WP_377259540.1">
    <property type="nucleotide sequence ID" value="NZ_JBHMAA010000011.1"/>
</dbReference>
<dbReference type="GO" id="GO:0016853">
    <property type="term" value="F:isomerase activity"/>
    <property type="evidence" value="ECO:0007669"/>
    <property type="project" value="UniProtKB-KW"/>
</dbReference>
<dbReference type="SUPFAM" id="SSF51658">
    <property type="entry name" value="Xylose isomerase-like"/>
    <property type="match status" value="1"/>
</dbReference>